<evidence type="ECO:0000256" key="1">
    <source>
        <dbReference type="ARBA" id="ARBA00004245"/>
    </source>
</evidence>
<evidence type="ECO:0000313" key="10">
    <source>
        <dbReference type="Proteomes" id="UP000298327"/>
    </source>
</evidence>
<dbReference type="AlphaFoldDB" id="A0A4Y9ZHL2"/>
<dbReference type="GO" id="GO:0000278">
    <property type="term" value="P:mitotic cell cycle"/>
    <property type="evidence" value="ECO:0007669"/>
    <property type="project" value="TreeGrafter"/>
</dbReference>
<evidence type="ECO:0000256" key="6">
    <source>
        <dbReference type="SAM" id="MobiDB-lite"/>
    </source>
</evidence>
<evidence type="ECO:0000256" key="4">
    <source>
        <dbReference type="ARBA" id="ARBA00022701"/>
    </source>
</evidence>
<proteinExistence type="inferred from homology"/>
<feature type="domain" description="Gamma tubulin complex component C-terminal" evidence="7">
    <location>
        <begin position="539"/>
        <end position="882"/>
    </location>
</feature>
<organism evidence="9 10">
    <name type="scientific">Dentipellis fragilis</name>
    <dbReference type="NCBI Taxonomy" id="205917"/>
    <lineage>
        <taxon>Eukaryota</taxon>
        <taxon>Fungi</taxon>
        <taxon>Dikarya</taxon>
        <taxon>Basidiomycota</taxon>
        <taxon>Agaricomycotina</taxon>
        <taxon>Agaricomycetes</taxon>
        <taxon>Russulales</taxon>
        <taxon>Hericiaceae</taxon>
        <taxon>Dentipellis</taxon>
    </lineage>
</organism>
<dbReference type="InterPro" id="IPR042241">
    <property type="entry name" value="GCP_C_sf"/>
</dbReference>
<dbReference type="GO" id="GO:0044732">
    <property type="term" value="C:mitotic spindle pole body"/>
    <property type="evidence" value="ECO:0007669"/>
    <property type="project" value="TreeGrafter"/>
</dbReference>
<dbReference type="PANTHER" id="PTHR19302">
    <property type="entry name" value="GAMMA TUBULIN COMPLEX PROTEIN"/>
    <property type="match status" value="1"/>
</dbReference>
<feature type="region of interest" description="Disordered" evidence="6">
    <location>
        <begin position="105"/>
        <end position="146"/>
    </location>
</feature>
<dbReference type="GO" id="GO:0000930">
    <property type="term" value="C:gamma-tubulin complex"/>
    <property type="evidence" value="ECO:0007669"/>
    <property type="project" value="UniProtKB-ARBA"/>
</dbReference>
<feature type="domain" description="Gamma tubulin complex component protein N-terminal" evidence="8">
    <location>
        <begin position="186"/>
        <end position="536"/>
    </location>
</feature>
<accession>A0A4Y9ZHL2</accession>
<sequence>MPSSLSSLESLVLSYVPQSRQNDSLKNELITHCTDILNSHIGQSSETDIGHLSELVKRHLVQTRPDGVASLQFTNLLSRLLEQPILSRKHDALLFLHTLASSPRSSTAKSTFLPSLAPPPPIRSNQTPQTSASTPTTKLPPRGKSKADLLREYRLRSGKPLLSNGHAMKFQTTLPGKPHIPEDLLLRDTLYLLQGISGKYIRFSAPDNDDTGMKLVFVEESGYSIPQPVKALIHRLSEVGHLYTLVDRFIQEQEQRSGIGMIEQSLCHHLQSQLTEYYRLIAVLESQMATLLKPPTADDDHPKGFGDDIRLAETGLTLKRLDVWVDEWRLRMRMMSVCVEAARDTQGGALVNLIHSYAENGDPFVRRFTDQLLEEVSKPFFEILHKWLLSGELSDPYTEFFVAVDPELAHLQYVNHPGAFGQPSGDGGFGGLTGDQDDLSDERESGLRLWETKYRFQKEMLPTFVGEGFGRKIFSTGKSLNFIRYSCHDTDWIATREKLNSTGSTLQYSDISGLERSIDAAYRIASQRLFDVFFEKFRLLDHLKALKNYLFLGHGDFADQLMETLGPNLSRPANALYRHNLTATLETAIQSSNAQSDPPDVLRRLDARMLEYTHGEIGWDVFTLEYKVDAPIDTVLDPESMVKYLKLFNHLWKLKRIESTLTKAWMRVVNGTRMFIHLPELEQEWHQIRVVVSEMIHFIRQMEAYCQLDVIECSWKSLLDYIQDKEGDLDGLIDAHRSYLDRMVKKILLLSPKAGKEENLLNQVRDTLTTILQFRDATVNTSPSSAPLAPANILVQDNFYNYCLTESARRDSQRDRERGVYTSDQKLDSTHSSEQLDRILGQVQEYRSAFSDKVHTIIHNLQSHPDLDCRFLAIRLSFSDFYRSKK</sequence>
<dbReference type="Gene3D" id="1.20.120.1900">
    <property type="entry name" value="Gamma-tubulin complex, C-terminal domain"/>
    <property type="match status" value="1"/>
</dbReference>
<dbReference type="PANTHER" id="PTHR19302:SF14">
    <property type="entry name" value="GAMMA-TUBULIN COMPLEX COMPONENT 3"/>
    <property type="match status" value="1"/>
</dbReference>
<protein>
    <submittedName>
        <fullName evidence="9">Uncharacterized protein</fullName>
    </submittedName>
</protein>
<dbReference type="Pfam" id="PF04130">
    <property type="entry name" value="GCP_C_terminal"/>
    <property type="match status" value="1"/>
</dbReference>
<dbReference type="GO" id="GO:0051321">
    <property type="term" value="P:meiotic cell cycle"/>
    <property type="evidence" value="ECO:0007669"/>
    <property type="project" value="TreeGrafter"/>
</dbReference>
<keyword evidence="10" id="KW-1185">Reference proteome</keyword>
<dbReference type="GO" id="GO:0031122">
    <property type="term" value="P:cytoplasmic microtubule organization"/>
    <property type="evidence" value="ECO:0007669"/>
    <property type="project" value="TreeGrafter"/>
</dbReference>
<dbReference type="GO" id="GO:0043015">
    <property type="term" value="F:gamma-tubulin binding"/>
    <property type="evidence" value="ECO:0007669"/>
    <property type="project" value="InterPro"/>
</dbReference>
<keyword evidence="3" id="KW-0963">Cytoplasm</keyword>
<evidence type="ECO:0000256" key="5">
    <source>
        <dbReference type="ARBA" id="ARBA00023212"/>
    </source>
</evidence>
<comment type="subcellular location">
    <subcellularLocation>
        <location evidence="1">Cytoplasm</location>
        <location evidence="1">Cytoskeleton</location>
    </subcellularLocation>
</comment>
<dbReference type="InterPro" id="IPR007259">
    <property type="entry name" value="GCP"/>
</dbReference>
<dbReference type="OrthoDB" id="5860513at2759"/>
<dbReference type="GO" id="GO:0007020">
    <property type="term" value="P:microtubule nucleation"/>
    <property type="evidence" value="ECO:0007669"/>
    <property type="project" value="InterPro"/>
</dbReference>
<dbReference type="Proteomes" id="UP000298327">
    <property type="component" value="Unassembled WGS sequence"/>
</dbReference>
<evidence type="ECO:0000259" key="8">
    <source>
        <dbReference type="Pfam" id="PF17681"/>
    </source>
</evidence>
<evidence type="ECO:0000259" key="7">
    <source>
        <dbReference type="Pfam" id="PF04130"/>
    </source>
</evidence>
<gene>
    <name evidence="9" type="ORF">EVG20_g15</name>
</gene>
<comment type="similarity">
    <text evidence="2">Belongs to the TUBGCP family.</text>
</comment>
<dbReference type="STRING" id="205917.A0A4Y9ZHL2"/>
<name>A0A4Y9ZHL2_9AGAM</name>
<comment type="caution">
    <text evidence="9">The sequence shown here is derived from an EMBL/GenBank/DDBJ whole genome shotgun (WGS) entry which is preliminary data.</text>
</comment>
<dbReference type="EMBL" id="SEOQ01000001">
    <property type="protein sequence ID" value="TFY72979.1"/>
    <property type="molecule type" value="Genomic_DNA"/>
</dbReference>
<dbReference type="GO" id="GO:0051225">
    <property type="term" value="P:spindle assembly"/>
    <property type="evidence" value="ECO:0007669"/>
    <property type="project" value="TreeGrafter"/>
</dbReference>
<dbReference type="InterPro" id="IPR040457">
    <property type="entry name" value="GCP_C"/>
</dbReference>
<dbReference type="InterPro" id="IPR041470">
    <property type="entry name" value="GCP_N"/>
</dbReference>
<keyword evidence="4" id="KW-0493">Microtubule</keyword>
<dbReference type="GO" id="GO:0051011">
    <property type="term" value="F:microtubule minus-end binding"/>
    <property type="evidence" value="ECO:0007669"/>
    <property type="project" value="TreeGrafter"/>
</dbReference>
<reference evidence="9 10" key="1">
    <citation type="submission" date="2019-02" db="EMBL/GenBank/DDBJ databases">
        <title>Genome sequencing of the rare red list fungi Dentipellis fragilis.</title>
        <authorList>
            <person name="Buettner E."/>
            <person name="Kellner H."/>
        </authorList>
    </citation>
    <scope>NUCLEOTIDE SEQUENCE [LARGE SCALE GENOMIC DNA]</scope>
    <source>
        <strain evidence="9 10">DSM 105465</strain>
    </source>
</reference>
<dbReference type="GO" id="GO:0005874">
    <property type="term" value="C:microtubule"/>
    <property type="evidence" value="ECO:0007669"/>
    <property type="project" value="UniProtKB-KW"/>
</dbReference>
<keyword evidence="5" id="KW-0206">Cytoskeleton</keyword>
<evidence type="ECO:0000256" key="2">
    <source>
        <dbReference type="ARBA" id="ARBA00010337"/>
    </source>
</evidence>
<feature type="compositionally biased region" description="Low complexity" evidence="6">
    <location>
        <begin position="126"/>
        <end position="137"/>
    </location>
</feature>
<evidence type="ECO:0000256" key="3">
    <source>
        <dbReference type="ARBA" id="ARBA00022490"/>
    </source>
</evidence>
<dbReference type="GO" id="GO:0000922">
    <property type="term" value="C:spindle pole"/>
    <property type="evidence" value="ECO:0007669"/>
    <property type="project" value="InterPro"/>
</dbReference>
<evidence type="ECO:0000313" key="9">
    <source>
        <dbReference type="EMBL" id="TFY72979.1"/>
    </source>
</evidence>
<dbReference type="Pfam" id="PF17681">
    <property type="entry name" value="GCP_N_terminal"/>
    <property type="match status" value="1"/>
</dbReference>